<evidence type="ECO:0000256" key="3">
    <source>
        <dbReference type="SAM" id="SignalP"/>
    </source>
</evidence>
<dbReference type="Proteomes" id="UP000012073">
    <property type="component" value="Unassembled WGS sequence"/>
</dbReference>
<dbReference type="KEGG" id="ccp:CHC_T00005601001"/>
<feature type="chain" id="PRO_5004454559" evidence="3">
    <location>
        <begin position="27"/>
        <end position="605"/>
    </location>
</feature>
<proteinExistence type="predicted"/>
<evidence type="ECO:0000313" key="5">
    <source>
        <dbReference type="Proteomes" id="UP000012073"/>
    </source>
</evidence>
<dbReference type="Gramene" id="CDF37363">
    <property type="protein sequence ID" value="CDF37363"/>
    <property type="gene ID" value="CHC_T00005601001"/>
</dbReference>
<feature type="coiled-coil region" evidence="1">
    <location>
        <begin position="28"/>
        <end position="125"/>
    </location>
</feature>
<dbReference type="GeneID" id="17324899"/>
<evidence type="ECO:0000256" key="1">
    <source>
        <dbReference type="SAM" id="Coils"/>
    </source>
</evidence>
<keyword evidence="3" id="KW-0732">Signal</keyword>
<organism evidence="4 5">
    <name type="scientific">Chondrus crispus</name>
    <name type="common">Carrageen Irish moss</name>
    <name type="synonym">Polymorpha crispa</name>
    <dbReference type="NCBI Taxonomy" id="2769"/>
    <lineage>
        <taxon>Eukaryota</taxon>
        <taxon>Rhodophyta</taxon>
        <taxon>Florideophyceae</taxon>
        <taxon>Rhodymeniophycidae</taxon>
        <taxon>Gigartinales</taxon>
        <taxon>Gigartinaceae</taxon>
        <taxon>Chondrus</taxon>
    </lineage>
</organism>
<name>R7QHW5_CHOCR</name>
<reference evidence="5" key="1">
    <citation type="journal article" date="2013" name="Proc. Natl. Acad. Sci. U.S.A.">
        <title>Genome structure and metabolic features in the red seaweed Chondrus crispus shed light on evolution of the Archaeplastida.</title>
        <authorList>
            <person name="Collen J."/>
            <person name="Porcel B."/>
            <person name="Carre W."/>
            <person name="Ball S.G."/>
            <person name="Chaparro C."/>
            <person name="Tonon T."/>
            <person name="Barbeyron T."/>
            <person name="Michel G."/>
            <person name="Noel B."/>
            <person name="Valentin K."/>
            <person name="Elias M."/>
            <person name="Artiguenave F."/>
            <person name="Arun A."/>
            <person name="Aury J.M."/>
            <person name="Barbosa-Neto J.F."/>
            <person name="Bothwell J.H."/>
            <person name="Bouget F.Y."/>
            <person name="Brillet L."/>
            <person name="Cabello-Hurtado F."/>
            <person name="Capella-Gutierrez S."/>
            <person name="Charrier B."/>
            <person name="Cladiere L."/>
            <person name="Cock J.M."/>
            <person name="Coelho S.M."/>
            <person name="Colleoni C."/>
            <person name="Czjzek M."/>
            <person name="Da Silva C."/>
            <person name="Delage L."/>
            <person name="Denoeud F."/>
            <person name="Deschamps P."/>
            <person name="Dittami S.M."/>
            <person name="Gabaldon T."/>
            <person name="Gachon C.M."/>
            <person name="Groisillier A."/>
            <person name="Herve C."/>
            <person name="Jabbari K."/>
            <person name="Katinka M."/>
            <person name="Kloareg B."/>
            <person name="Kowalczyk N."/>
            <person name="Labadie K."/>
            <person name="Leblanc C."/>
            <person name="Lopez P.J."/>
            <person name="McLachlan D.H."/>
            <person name="Meslet-Cladiere L."/>
            <person name="Moustafa A."/>
            <person name="Nehr Z."/>
            <person name="Nyvall Collen P."/>
            <person name="Panaud O."/>
            <person name="Partensky F."/>
            <person name="Poulain J."/>
            <person name="Rensing S.A."/>
            <person name="Rousvoal S."/>
            <person name="Samson G."/>
            <person name="Symeonidi A."/>
            <person name="Weissenbach J."/>
            <person name="Zambounis A."/>
            <person name="Wincker P."/>
            <person name="Boyen C."/>
        </authorList>
    </citation>
    <scope>NUCLEOTIDE SEQUENCE [LARGE SCALE GENOMIC DNA]</scope>
    <source>
        <strain evidence="5">cv. Stackhouse</strain>
    </source>
</reference>
<sequence>MDWSWLLWQVVFAFLLSFFATRRSRSAMQRYANDLRRAAQELSVQSQQLTVVEEAAKESTKQSTRRTKELQTLRDNVASLSATVDSLTDERDAAREKMAFLRVRLDDLSTKLARSDARRDILEKEIAAARLVKLELLSKLRIDETERLSALNSLRHPAATRASLVLQGSPGPHSISSETALSPMAVAKSPSESMLLALHPDLDISDDDEDEFNFRQAERTGRELEANMVRKFPMADRLRPDGSTVGVRRKLDLPDVKLGKPALTVEVDGTEGIEDGSSSTKGKSSYENNAAVNRDSELPQVSSDDHLDNSLMKDDSTLQAKKADVDSSMDSNVWAVPNSVDLYSVQEPVPLVERRTPPEVYHARSEPGSAANGRDDMKERSSEREMFNAGSSVEERSPVGAYHAKRTVLSGQSLVDDVPPASAIDPTIDENMQQLGCNRSPTEVAHFPLSAKGAANELPDEIVEPKNIGESSTGLEVGLEFSETVPLSISAPPSAVFTEFDEVSAPTNAIDHREQGQNRETSLDLDSQRRRCSRDLDREMLSLNRAPWIDTLNPKLQNSDEGMSIASILQPAITQTSSCIVPVSTRTRSGTLFDSTVPSDTQGSG</sequence>
<dbReference type="OrthoDB" id="10661946at2759"/>
<gene>
    <name evidence="4" type="ORF">CHC_T00005601001</name>
</gene>
<evidence type="ECO:0000256" key="2">
    <source>
        <dbReference type="SAM" id="MobiDB-lite"/>
    </source>
</evidence>
<protein>
    <submittedName>
        <fullName evidence="4">Uncharacterized protein</fullName>
    </submittedName>
</protein>
<feature type="compositionally biased region" description="Polar residues" evidence="2">
    <location>
        <begin position="276"/>
        <end position="291"/>
    </location>
</feature>
<dbReference type="AlphaFoldDB" id="R7QHW5"/>
<keyword evidence="1" id="KW-0175">Coiled coil</keyword>
<evidence type="ECO:0000313" key="4">
    <source>
        <dbReference type="EMBL" id="CDF37363.1"/>
    </source>
</evidence>
<accession>R7QHW5</accession>
<feature type="region of interest" description="Disordered" evidence="2">
    <location>
        <begin position="267"/>
        <end position="311"/>
    </location>
</feature>
<dbReference type="EMBL" id="HG001833">
    <property type="protein sequence ID" value="CDF37363.1"/>
    <property type="molecule type" value="Genomic_DNA"/>
</dbReference>
<feature type="compositionally biased region" description="Basic and acidic residues" evidence="2">
    <location>
        <begin position="373"/>
        <end position="386"/>
    </location>
</feature>
<dbReference type="RefSeq" id="XP_005717182.1">
    <property type="nucleotide sequence ID" value="XM_005717125.1"/>
</dbReference>
<keyword evidence="5" id="KW-1185">Reference proteome</keyword>
<feature type="region of interest" description="Disordered" evidence="2">
    <location>
        <begin position="360"/>
        <end position="397"/>
    </location>
</feature>
<feature type="signal peptide" evidence="3">
    <location>
        <begin position="1"/>
        <end position="26"/>
    </location>
</feature>
<feature type="region of interest" description="Disordered" evidence="2">
    <location>
        <begin position="508"/>
        <end position="529"/>
    </location>
</feature>